<keyword evidence="3 6" id="KW-1133">Transmembrane helix</keyword>
<dbReference type="InterPro" id="IPR043203">
    <property type="entry name" value="VGCC_Ca_Na"/>
</dbReference>
<proteinExistence type="predicted"/>
<feature type="transmembrane region" description="Helical" evidence="6">
    <location>
        <begin position="204"/>
        <end position="227"/>
    </location>
</feature>
<evidence type="ECO:0000256" key="4">
    <source>
        <dbReference type="ARBA" id="ARBA00023136"/>
    </source>
</evidence>
<feature type="transmembrane region" description="Helical" evidence="6">
    <location>
        <begin position="53"/>
        <end position="75"/>
    </location>
</feature>
<evidence type="ECO:0000256" key="5">
    <source>
        <dbReference type="SAM" id="Coils"/>
    </source>
</evidence>
<feature type="coiled-coil region" evidence="5">
    <location>
        <begin position="242"/>
        <end position="273"/>
    </location>
</feature>
<evidence type="ECO:0000256" key="2">
    <source>
        <dbReference type="ARBA" id="ARBA00022692"/>
    </source>
</evidence>
<evidence type="ECO:0000256" key="3">
    <source>
        <dbReference type="ARBA" id="ARBA00022989"/>
    </source>
</evidence>
<dbReference type="Gene3D" id="1.20.120.350">
    <property type="entry name" value="Voltage-gated potassium channels. Chain C"/>
    <property type="match status" value="1"/>
</dbReference>
<comment type="caution">
    <text evidence="8">The sequence shown here is derived from an EMBL/GenBank/DDBJ whole genome shotgun (WGS) entry which is preliminary data.</text>
</comment>
<keyword evidence="5" id="KW-0175">Coiled coil</keyword>
<keyword evidence="4 6" id="KW-0472">Membrane</keyword>
<dbReference type="PANTHER" id="PTHR10037:SF62">
    <property type="entry name" value="SODIUM CHANNEL PROTEIN 60E"/>
    <property type="match status" value="1"/>
</dbReference>
<dbReference type="RefSeq" id="WP_367958108.1">
    <property type="nucleotide sequence ID" value="NZ_JBAKFH010000003.1"/>
</dbReference>
<name>A0ABV3T9S8_9GAMM</name>
<evidence type="ECO:0000259" key="7">
    <source>
        <dbReference type="Pfam" id="PF00520"/>
    </source>
</evidence>
<feature type="transmembrane region" description="Helical" evidence="6">
    <location>
        <begin position="22"/>
        <end position="41"/>
    </location>
</feature>
<keyword evidence="2 6" id="KW-0812">Transmembrane</keyword>
<organism evidence="8 9">
    <name type="scientific">Spiribacter pallidus</name>
    <dbReference type="NCBI Taxonomy" id="1987936"/>
    <lineage>
        <taxon>Bacteria</taxon>
        <taxon>Pseudomonadati</taxon>
        <taxon>Pseudomonadota</taxon>
        <taxon>Gammaproteobacteria</taxon>
        <taxon>Chromatiales</taxon>
        <taxon>Ectothiorhodospiraceae</taxon>
        <taxon>Spiribacter</taxon>
    </lineage>
</organism>
<dbReference type="Pfam" id="PF00520">
    <property type="entry name" value="Ion_trans"/>
    <property type="match status" value="1"/>
</dbReference>
<keyword evidence="9" id="KW-1185">Reference proteome</keyword>
<evidence type="ECO:0000313" key="8">
    <source>
        <dbReference type="EMBL" id="MEX0468389.1"/>
    </source>
</evidence>
<dbReference type="Gene3D" id="1.10.287.70">
    <property type="match status" value="1"/>
</dbReference>
<sequence length="281" mass="32143">MRQAPMFEHWRERAGGWIESPIPHYGIIGLIIANAVLLGLATSDGVMARAGDWILGLEAAIVAIFALEIGIKLFAWGPRFFRSGWNWFDFIIVGISLVPTAGPLSILRSLRILRVLRLLSTVRRLRLLVEALVSAIPSIGWIVFLLGLVFYIFGVMGTELFGERFPEWFGTLGRSMYTLFQVMTLESWSMGIARPVMAAYPFAWLYFVSFILVTAFTILNLFIGIIVNTMQSAHWEEEDERRAESEARAHQEREEILELLRRTDRRLETLERKALMHVKNE</sequence>
<dbReference type="InterPro" id="IPR027359">
    <property type="entry name" value="Volt_channel_dom_sf"/>
</dbReference>
<dbReference type="Proteomes" id="UP001556709">
    <property type="component" value="Unassembled WGS sequence"/>
</dbReference>
<evidence type="ECO:0000313" key="9">
    <source>
        <dbReference type="Proteomes" id="UP001556709"/>
    </source>
</evidence>
<feature type="domain" description="Ion transport" evidence="7">
    <location>
        <begin position="24"/>
        <end position="233"/>
    </location>
</feature>
<dbReference type="SUPFAM" id="SSF81324">
    <property type="entry name" value="Voltage-gated potassium channels"/>
    <property type="match status" value="1"/>
</dbReference>
<dbReference type="EMBL" id="JBAKFM010000001">
    <property type="protein sequence ID" value="MEX0468389.1"/>
    <property type="molecule type" value="Genomic_DNA"/>
</dbReference>
<dbReference type="PANTHER" id="PTHR10037">
    <property type="entry name" value="VOLTAGE-GATED CATION CHANNEL CALCIUM AND SODIUM"/>
    <property type="match status" value="1"/>
</dbReference>
<dbReference type="InterPro" id="IPR005821">
    <property type="entry name" value="Ion_trans_dom"/>
</dbReference>
<gene>
    <name evidence="8" type="ORF">V6X73_01385</name>
</gene>
<evidence type="ECO:0000256" key="1">
    <source>
        <dbReference type="ARBA" id="ARBA00004141"/>
    </source>
</evidence>
<comment type="subcellular location">
    <subcellularLocation>
        <location evidence="1">Membrane</location>
        <topology evidence="1">Multi-pass membrane protein</topology>
    </subcellularLocation>
</comment>
<feature type="transmembrane region" description="Helical" evidence="6">
    <location>
        <begin position="87"/>
        <end position="107"/>
    </location>
</feature>
<feature type="transmembrane region" description="Helical" evidence="6">
    <location>
        <begin position="127"/>
        <end position="153"/>
    </location>
</feature>
<evidence type="ECO:0000256" key="6">
    <source>
        <dbReference type="SAM" id="Phobius"/>
    </source>
</evidence>
<protein>
    <submittedName>
        <fullName evidence="8">Ion transporter</fullName>
    </submittedName>
</protein>
<accession>A0ABV3T9S8</accession>
<reference evidence="8 9" key="1">
    <citation type="submission" date="2024-02" db="EMBL/GenBank/DDBJ databases">
        <title>New especies of Spiribacter isolated from saline water.</title>
        <authorList>
            <person name="Leon M.J."/>
            <person name="De La Haba R."/>
            <person name="Sanchez-Porro C."/>
            <person name="Ventosa A."/>
        </authorList>
    </citation>
    <scope>NUCLEOTIDE SEQUENCE [LARGE SCALE GENOMIC DNA]</scope>
    <source>
        <strain evidence="9">ag22IC6-390</strain>
    </source>
</reference>